<name>A0A5N6YT27_9EURO</name>
<evidence type="ECO:0008006" key="4">
    <source>
        <dbReference type="Google" id="ProtNLM"/>
    </source>
</evidence>
<keyword evidence="2" id="KW-0560">Oxidoreductase</keyword>
<dbReference type="AlphaFoldDB" id="A0A5N6YT27"/>
<dbReference type="PANTHER" id="PTHR48107:SF7">
    <property type="entry name" value="RE15974P"/>
    <property type="match status" value="1"/>
</dbReference>
<dbReference type="Pfam" id="PF00106">
    <property type="entry name" value="adh_short"/>
    <property type="match status" value="1"/>
</dbReference>
<dbReference type="GO" id="GO:0016614">
    <property type="term" value="F:oxidoreductase activity, acting on CH-OH group of donors"/>
    <property type="evidence" value="ECO:0007669"/>
    <property type="project" value="UniProtKB-ARBA"/>
</dbReference>
<dbReference type="InterPro" id="IPR036291">
    <property type="entry name" value="NAD(P)-bd_dom_sf"/>
</dbReference>
<evidence type="ECO:0000313" key="3">
    <source>
        <dbReference type="EMBL" id="KAE8347549.1"/>
    </source>
</evidence>
<organism evidence="3">
    <name type="scientific">Aspergillus arachidicola</name>
    <dbReference type="NCBI Taxonomy" id="656916"/>
    <lineage>
        <taxon>Eukaryota</taxon>
        <taxon>Fungi</taxon>
        <taxon>Dikarya</taxon>
        <taxon>Ascomycota</taxon>
        <taxon>Pezizomycotina</taxon>
        <taxon>Eurotiomycetes</taxon>
        <taxon>Eurotiomycetidae</taxon>
        <taxon>Eurotiales</taxon>
        <taxon>Aspergillaceae</taxon>
        <taxon>Aspergillus</taxon>
        <taxon>Aspergillus subgen. Circumdati</taxon>
    </lineage>
</organism>
<protein>
    <recommendedName>
        <fullName evidence="4">Gluconate 5-dehydrogenase</fullName>
    </recommendedName>
</protein>
<dbReference type="InterPro" id="IPR002347">
    <property type="entry name" value="SDR_fam"/>
</dbReference>
<dbReference type="Gene3D" id="3.40.50.720">
    <property type="entry name" value="NAD(P)-binding Rossmann-like Domain"/>
    <property type="match status" value="1"/>
</dbReference>
<dbReference type="OrthoDB" id="47007at2759"/>
<proteinExistence type="inferred from homology"/>
<dbReference type="PRINTS" id="PR00081">
    <property type="entry name" value="GDHRDH"/>
</dbReference>
<gene>
    <name evidence="3" type="ORF">BDV24DRAFT_147018</name>
</gene>
<evidence type="ECO:0000256" key="2">
    <source>
        <dbReference type="ARBA" id="ARBA00023002"/>
    </source>
</evidence>
<comment type="similarity">
    <text evidence="1">Belongs to the short-chain dehydrogenases/reductases (SDR) family.</text>
</comment>
<dbReference type="PANTHER" id="PTHR48107">
    <property type="entry name" value="NADPH-DEPENDENT ALDEHYDE REDUCTASE-LIKE PROTEIN, CHLOROPLASTIC-RELATED"/>
    <property type="match status" value="1"/>
</dbReference>
<reference evidence="3" key="1">
    <citation type="submission" date="2019-04" db="EMBL/GenBank/DDBJ databases">
        <title>Friends and foes A comparative genomics study of 23 Aspergillus species from section Flavi.</title>
        <authorList>
            <consortium name="DOE Joint Genome Institute"/>
            <person name="Kjaerbolling I."/>
            <person name="Vesth T."/>
            <person name="Frisvad J.C."/>
            <person name="Nybo J.L."/>
            <person name="Theobald S."/>
            <person name="Kildgaard S."/>
            <person name="Isbrandt T."/>
            <person name="Kuo A."/>
            <person name="Sato A."/>
            <person name="Lyhne E.K."/>
            <person name="Kogle M.E."/>
            <person name="Wiebenga A."/>
            <person name="Kun R.S."/>
            <person name="Lubbers R.J."/>
            <person name="Makela M.R."/>
            <person name="Barry K."/>
            <person name="Chovatia M."/>
            <person name="Clum A."/>
            <person name="Daum C."/>
            <person name="Haridas S."/>
            <person name="He G."/>
            <person name="LaButti K."/>
            <person name="Lipzen A."/>
            <person name="Mondo S."/>
            <person name="Riley R."/>
            <person name="Salamov A."/>
            <person name="Simmons B.A."/>
            <person name="Magnuson J.K."/>
            <person name="Henrissat B."/>
            <person name="Mortensen U.H."/>
            <person name="Larsen T.O."/>
            <person name="Devries R.P."/>
            <person name="Grigoriev I.V."/>
            <person name="Machida M."/>
            <person name="Baker S.E."/>
            <person name="Andersen M.R."/>
        </authorList>
    </citation>
    <scope>NUCLEOTIDE SEQUENCE</scope>
    <source>
        <strain evidence="3">CBS 117612</strain>
    </source>
</reference>
<sequence length="229" mass="24428">MSLNEKVAIVTGGSRGLRATIARELASRGANVLITYNSAKGEADKVAQDIVRKGREALMVQCRGDDRAAPVQVVSAAVTKWGRIDIIINNAAFGDDMALTEITHDLWDKTFDTNIRMPAFLIKEAMPHFGSAPRIVNISSTAARAAALEGLTRVLARELGQGYNLTINCVNPGPIATDMWFKHTEPEISEAAEAVKKGTPAAPRIAETDDIAQICTGSVVNANGGLVFV</sequence>
<accession>A0A5N6YT27</accession>
<dbReference type="EMBL" id="ML737113">
    <property type="protein sequence ID" value="KAE8347549.1"/>
    <property type="molecule type" value="Genomic_DNA"/>
</dbReference>
<evidence type="ECO:0000256" key="1">
    <source>
        <dbReference type="ARBA" id="ARBA00006484"/>
    </source>
</evidence>
<dbReference type="SUPFAM" id="SSF51735">
    <property type="entry name" value="NAD(P)-binding Rossmann-fold domains"/>
    <property type="match status" value="1"/>
</dbReference>
<dbReference type="Proteomes" id="UP000325558">
    <property type="component" value="Unassembled WGS sequence"/>
</dbReference>